<feature type="non-terminal residue" evidence="1">
    <location>
        <position position="1"/>
    </location>
</feature>
<reference evidence="2" key="1">
    <citation type="journal article" date="2017" name="Nat. Ecol. Evol.">
        <title>Genome expansion and lineage-specific genetic innovations in the forest pathogenic fungi Armillaria.</title>
        <authorList>
            <person name="Sipos G."/>
            <person name="Prasanna A.N."/>
            <person name="Walter M.C."/>
            <person name="O'Connor E."/>
            <person name="Balint B."/>
            <person name="Krizsan K."/>
            <person name="Kiss B."/>
            <person name="Hess J."/>
            <person name="Varga T."/>
            <person name="Slot J."/>
            <person name="Riley R."/>
            <person name="Boka B."/>
            <person name="Rigling D."/>
            <person name="Barry K."/>
            <person name="Lee J."/>
            <person name="Mihaltcheva S."/>
            <person name="LaButti K."/>
            <person name="Lipzen A."/>
            <person name="Waldron R."/>
            <person name="Moloney N.M."/>
            <person name="Sperisen C."/>
            <person name="Kredics L."/>
            <person name="Vagvoelgyi C."/>
            <person name="Patrignani A."/>
            <person name="Fitzpatrick D."/>
            <person name="Nagy I."/>
            <person name="Doyle S."/>
            <person name="Anderson J.B."/>
            <person name="Grigoriev I.V."/>
            <person name="Gueldener U."/>
            <person name="Muensterkoetter M."/>
            <person name="Nagy L.G."/>
        </authorList>
    </citation>
    <scope>NUCLEOTIDE SEQUENCE [LARGE SCALE GENOMIC DNA]</scope>
    <source>
        <strain evidence="2">Ar21-2</strain>
    </source>
</reference>
<dbReference type="OrthoDB" id="3269001at2759"/>
<keyword evidence="2" id="KW-1185">Reference proteome</keyword>
<sequence length="111" mass="12780">ATGVYWSELLRLEYFDITRFMVVDVMHNLFLGLIKEHFEGILGIHLDPKESLKKEKESSVVIIINVSSLWKKSFSPKKQANVQKAVGWLEDPISADLKTKKGWDACVKRFD</sequence>
<proteinExistence type="predicted"/>
<accession>A0A2H3CMS8</accession>
<protein>
    <submittedName>
        <fullName evidence="1">Uncharacterized protein</fullName>
    </submittedName>
</protein>
<organism evidence="1 2">
    <name type="scientific">Armillaria gallica</name>
    <name type="common">Bulbous honey fungus</name>
    <name type="synonym">Armillaria bulbosa</name>
    <dbReference type="NCBI Taxonomy" id="47427"/>
    <lineage>
        <taxon>Eukaryota</taxon>
        <taxon>Fungi</taxon>
        <taxon>Dikarya</taxon>
        <taxon>Basidiomycota</taxon>
        <taxon>Agaricomycotina</taxon>
        <taxon>Agaricomycetes</taxon>
        <taxon>Agaricomycetidae</taxon>
        <taxon>Agaricales</taxon>
        <taxon>Marasmiineae</taxon>
        <taxon>Physalacriaceae</taxon>
        <taxon>Armillaria</taxon>
    </lineage>
</organism>
<dbReference type="AlphaFoldDB" id="A0A2H3CMS8"/>
<evidence type="ECO:0000313" key="2">
    <source>
        <dbReference type="Proteomes" id="UP000217790"/>
    </source>
</evidence>
<dbReference type="InParanoid" id="A0A2H3CMS8"/>
<dbReference type="EMBL" id="KZ293699">
    <property type="protein sequence ID" value="PBK84325.1"/>
    <property type="molecule type" value="Genomic_DNA"/>
</dbReference>
<name>A0A2H3CMS8_ARMGA</name>
<evidence type="ECO:0000313" key="1">
    <source>
        <dbReference type="EMBL" id="PBK84325.1"/>
    </source>
</evidence>
<gene>
    <name evidence="1" type="ORF">ARMGADRAFT_943703</name>
</gene>
<dbReference type="Proteomes" id="UP000217790">
    <property type="component" value="Unassembled WGS sequence"/>
</dbReference>